<dbReference type="RefSeq" id="WP_063492449.1">
    <property type="nucleotide sequence ID" value="NZ_CP016340.1"/>
</dbReference>
<reference evidence="1 2" key="1">
    <citation type="submission" date="2016-04" db="EMBL/GenBank/DDBJ databases">
        <authorList>
            <consortium name="Pathogen Informatics"/>
        </authorList>
    </citation>
    <scope>NUCLEOTIDE SEQUENCE [LARGE SCALE GENOMIC DNA]</scope>
    <source>
        <strain evidence="1 2">H044680328</strain>
    </source>
</reference>
<dbReference type="EMBL" id="LT546645">
    <property type="protein sequence ID" value="SAI73959.1"/>
    <property type="molecule type" value="Genomic_DNA"/>
</dbReference>
<dbReference type="SUPFAM" id="SSF53335">
    <property type="entry name" value="S-adenosyl-L-methionine-dependent methyltransferases"/>
    <property type="match status" value="1"/>
</dbReference>
<accession>A0A157LW58</accession>
<dbReference type="OrthoDB" id="8781114at2"/>
<dbReference type="PATRIC" id="fig|123899.6.peg.3917"/>
<keyword evidence="2" id="KW-1185">Reference proteome</keyword>
<sequence>MDTAILDPCCGGRMMWFDRQDQRALFGDIRSEEHTLCDGRAFNITPDLNMDFRAIPFADDTFSLVVFDPPHLRRAGMDSWLRAKYGILTEDWREDLRRGLAECFRVLRPEGVLIFKWAEVQIPVSQILALTDHRPLFGHKSGKREKTHWLTFMKPAAPSSQGEGGAA</sequence>
<evidence type="ECO:0000313" key="2">
    <source>
        <dbReference type="Proteomes" id="UP000076825"/>
    </source>
</evidence>
<organism evidence="1 2">
    <name type="scientific">Bordetella trematum</name>
    <dbReference type="NCBI Taxonomy" id="123899"/>
    <lineage>
        <taxon>Bacteria</taxon>
        <taxon>Pseudomonadati</taxon>
        <taxon>Pseudomonadota</taxon>
        <taxon>Betaproteobacteria</taxon>
        <taxon>Burkholderiales</taxon>
        <taxon>Alcaligenaceae</taxon>
        <taxon>Bordetella</taxon>
    </lineage>
</organism>
<protein>
    <submittedName>
        <fullName evidence="1">Phage methyltransferase</fullName>
    </submittedName>
</protein>
<dbReference type="GeneID" id="56588859"/>
<dbReference type="Gene3D" id="3.40.50.150">
    <property type="entry name" value="Vaccinia Virus protein VP39"/>
    <property type="match status" value="1"/>
</dbReference>
<dbReference type="InterPro" id="IPR029063">
    <property type="entry name" value="SAM-dependent_MTases_sf"/>
</dbReference>
<keyword evidence="1" id="KW-0808">Transferase</keyword>
<dbReference type="GO" id="GO:0032259">
    <property type="term" value="P:methylation"/>
    <property type="evidence" value="ECO:0007669"/>
    <property type="project" value="UniProtKB-KW"/>
</dbReference>
<dbReference type="STRING" id="123899.SAMEA3906487_03919"/>
<dbReference type="AlphaFoldDB" id="A0A157LW58"/>
<evidence type="ECO:0000313" key="1">
    <source>
        <dbReference type="EMBL" id="SAI73959.1"/>
    </source>
</evidence>
<keyword evidence="1" id="KW-0489">Methyltransferase</keyword>
<dbReference type="GO" id="GO:0008168">
    <property type="term" value="F:methyltransferase activity"/>
    <property type="evidence" value="ECO:0007669"/>
    <property type="project" value="UniProtKB-KW"/>
</dbReference>
<gene>
    <name evidence="1" type="ORF">SAMEA3906487_03919</name>
</gene>
<dbReference type="Proteomes" id="UP000076825">
    <property type="component" value="Chromosome 1"/>
</dbReference>
<name>A0A157LW58_9BORD</name>
<dbReference type="KEGG" id="btrm:SAMEA390648703919"/>
<proteinExistence type="predicted"/>